<evidence type="ECO:0000313" key="1">
    <source>
        <dbReference type="EMBL" id="AMB18695.1"/>
    </source>
</evidence>
<gene>
    <name evidence="1" type="ORF">Eldridge_0115</name>
</gene>
<accession>A0A0Y0AEV1</accession>
<dbReference type="GeneID" id="28801774"/>
<dbReference type="EMBL" id="KU253712">
    <property type="protein sequence ID" value="AMB18695.1"/>
    <property type="molecule type" value="Genomic_DNA"/>
</dbReference>
<proteinExistence type="predicted"/>
<organism evidence="1 2">
    <name type="scientific">Bacillus phage Eldridge</name>
    <dbReference type="NCBI Taxonomy" id="1776293"/>
    <lineage>
        <taxon>Viruses</taxon>
        <taxon>Duplodnaviria</taxon>
        <taxon>Heunggongvirae</taxon>
        <taxon>Uroviricota</taxon>
        <taxon>Caudoviricetes</taxon>
        <taxon>Herelleviridae</taxon>
        <taxon>Bastillevirinae</taxon>
        <taxon>Eldridgevirus</taxon>
        <taxon>Eldridgevirus eldridge</taxon>
    </lineage>
</organism>
<dbReference type="Proteomes" id="UP000204502">
    <property type="component" value="Segment"/>
</dbReference>
<protein>
    <submittedName>
        <fullName evidence="1">Uncharacterized protein</fullName>
    </submittedName>
</protein>
<evidence type="ECO:0000313" key="2">
    <source>
        <dbReference type="Proteomes" id="UP000204502"/>
    </source>
</evidence>
<dbReference type="RefSeq" id="YP_009274819.1">
    <property type="nucleotide sequence ID" value="NC_030920.1"/>
</dbReference>
<dbReference type="KEGG" id="vg:28801774"/>
<keyword evidence="2" id="KW-1185">Reference proteome</keyword>
<sequence length="61" mass="7271">MTENERIQEAKRIKEAGEAIEDIFHKYEKATGIDLPYGTYDHIRLLVKEAGEKYLERRYLK</sequence>
<name>A0A0Y0AEV1_9CAUD</name>
<reference evidence="1 2" key="1">
    <citation type="journal article" date="2016" name="Genome Announc.">
        <title>Complete Genome Sequence of Bacillus megaterium Bacteriophage Eldridge.</title>
        <authorList>
            <person name="Reveille A.M."/>
            <person name="Eldridge K.A."/>
            <person name="Temple L.M."/>
        </authorList>
    </citation>
    <scope>NUCLEOTIDE SEQUENCE [LARGE SCALE GENOMIC DNA]</scope>
</reference>